<proteinExistence type="predicted"/>
<evidence type="ECO:0000256" key="3">
    <source>
        <dbReference type="ARBA" id="ARBA00022801"/>
    </source>
</evidence>
<reference evidence="6 7" key="1">
    <citation type="journal article" date="2017" name="BMC Genomics">
        <title>Genomic analysis of methanogenic archaea reveals a shift towards energy conservation.</title>
        <authorList>
            <person name="Gilmore S.P."/>
            <person name="Henske J.K."/>
            <person name="Sexton J.A."/>
            <person name="Solomon K.V."/>
            <person name="Seppala S."/>
            <person name="Yoo J.I."/>
            <person name="Huyett L.M."/>
            <person name="Pressman A."/>
            <person name="Cogan J.Z."/>
            <person name="Kivenson V."/>
            <person name="Peng X."/>
            <person name="Tan Y."/>
            <person name="Valentine D.L."/>
            <person name="O'Malley M.A."/>
        </authorList>
    </citation>
    <scope>NUCLEOTIDE SEQUENCE [LARGE SCALE GENOMIC DNA]</scope>
    <source>
        <strain evidence="6 7">MC-15</strain>
    </source>
</reference>
<accession>A0A2A2HNJ7</accession>
<keyword evidence="3" id="KW-0378">Hydrolase</keyword>
<gene>
    <name evidence="6" type="ORF">ASJ81_02185</name>
</gene>
<name>A0A2A2HNJ7_9EURY</name>
<dbReference type="GO" id="GO:0031012">
    <property type="term" value="C:extracellular matrix"/>
    <property type="evidence" value="ECO:0007669"/>
    <property type="project" value="InterPro"/>
</dbReference>
<dbReference type="OrthoDB" id="137831at2157"/>
<dbReference type="Proteomes" id="UP000218164">
    <property type="component" value="Unassembled WGS sequence"/>
</dbReference>
<evidence type="ECO:0000259" key="5">
    <source>
        <dbReference type="Pfam" id="PF00413"/>
    </source>
</evidence>
<dbReference type="Gene3D" id="3.40.390.10">
    <property type="entry name" value="Collagenase (Catalytic Domain)"/>
    <property type="match status" value="1"/>
</dbReference>
<dbReference type="GO" id="GO:0008270">
    <property type="term" value="F:zinc ion binding"/>
    <property type="evidence" value="ECO:0007669"/>
    <property type="project" value="InterPro"/>
</dbReference>
<dbReference type="GO" id="GO:0004222">
    <property type="term" value="F:metalloendopeptidase activity"/>
    <property type="evidence" value="ECO:0007669"/>
    <property type="project" value="InterPro"/>
</dbReference>
<feature type="domain" description="Peptidase M10 metallopeptidase" evidence="5">
    <location>
        <begin position="105"/>
        <end position="184"/>
    </location>
</feature>
<evidence type="ECO:0000313" key="6">
    <source>
        <dbReference type="EMBL" id="PAV10940.1"/>
    </source>
</evidence>
<dbReference type="GO" id="GO:0006508">
    <property type="term" value="P:proteolysis"/>
    <property type="evidence" value="ECO:0007669"/>
    <property type="project" value="UniProtKB-KW"/>
</dbReference>
<sequence length="185" mass="20508">MKHGKRLLMGMLLLTIFLVNLAAPASAYSYGGYKWNANYVVPKIDSSVPSSWTTAIKAGATAWNNAGAAFTFKWITSLANNKVYCASAGDTYLGQSTPTRDGNYNIGYKTCFNTDYSWSTASGGESGKWDVQSVATHEFGHWLTLYDLYDSTDSEKTMYEWTASNEIKKRTLDSDDINGIKHIYP</sequence>
<keyword evidence="4" id="KW-0862">Zinc</keyword>
<comment type="caution">
    <text evidence="6">The sequence shown here is derived from an EMBL/GenBank/DDBJ whole genome shotgun (WGS) entry which is preliminary data.</text>
</comment>
<dbReference type="AlphaFoldDB" id="A0A2A2HNJ7"/>
<dbReference type="Pfam" id="PF00413">
    <property type="entry name" value="Peptidase_M10"/>
    <property type="match status" value="1"/>
</dbReference>
<dbReference type="InterPro" id="IPR024079">
    <property type="entry name" value="MetalloPept_cat_dom_sf"/>
</dbReference>
<evidence type="ECO:0000256" key="2">
    <source>
        <dbReference type="ARBA" id="ARBA00022723"/>
    </source>
</evidence>
<keyword evidence="2" id="KW-0479">Metal-binding</keyword>
<evidence type="ECO:0000256" key="4">
    <source>
        <dbReference type="ARBA" id="ARBA00022833"/>
    </source>
</evidence>
<organism evidence="6 7">
    <name type="scientific">Methanosarcina spelaei</name>
    <dbReference type="NCBI Taxonomy" id="1036679"/>
    <lineage>
        <taxon>Archaea</taxon>
        <taxon>Methanobacteriati</taxon>
        <taxon>Methanobacteriota</taxon>
        <taxon>Stenosarchaea group</taxon>
        <taxon>Methanomicrobia</taxon>
        <taxon>Methanosarcinales</taxon>
        <taxon>Methanosarcinaceae</taxon>
        <taxon>Methanosarcina</taxon>
    </lineage>
</organism>
<keyword evidence="7" id="KW-1185">Reference proteome</keyword>
<protein>
    <recommendedName>
        <fullName evidence="5">Peptidase M10 metallopeptidase domain-containing protein</fullName>
    </recommendedName>
</protein>
<dbReference type="RefSeq" id="WP_095645934.1">
    <property type="nucleotide sequence ID" value="NZ_LMVP01000538.1"/>
</dbReference>
<dbReference type="InterPro" id="IPR001818">
    <property type="entry name" value="Pept_M10_metallopeptidase"/>
</dbReference>
<dbReference type="EMBL" id="LMVP01000538">
    <property type="protein sequence ID" value="PAV10940.1"/>
    <property type="molecule type" value="Genomic_DNA"/>
</dbReference>
<evidence type="ECO:0000256" key="1">
    <source>
        <dbReference type="ARBA" id="ARBA00022670"/>
    </source>
</evidence>
<keyword evidence="1" id="KW-0645">Protease</keyword>
<dbReference type="SUPFAM" id="SSF55486">
    <property type="entry name" value="Metalloproteases ('zincins'), catalytic domain"/>
    <property type="match status" value="1"/>
</dbReference>
<evidence type="ECO:0000313" key="7">
    <source>
        <dbReference type="Proteomes" id="UP000218164"/>
    </source>
</evidence>